<feature type="transmembrane region" description="Helical" evidence="1">
    <location>
        <begin position="174"/>
        <end position="193"/>
    </location>
</feature>
<reference evidence="2 3" key="1">
    <citation type="journal article" date="2015" name="Nature">
        <title>rRNA introns, odd ribosomes, and small enigmatic genomes across a large radiation of phyla.</title>
        <authorList>
            <person name="Brown C.T."/>
            <person name="Hug L.A."/>
            <person name="Thomas B.C."/>
            <person name="Sharon I."/>
            <person name="Castelle C.J."/>
            <person name="Singh A."/>
            <person name="Wilkins M.J."/>
            <person name="Williams K.H."/>
            <person name="Banfield J.F."/>
        </authorList>
    </citation>
    <scope>NUCLEOTIDE SEQUENCE [LARGE SCALE GENOMIC DNA]</scope>
</reference>
<comment type="caution">
    <text evidence="2">The sequence shown here is derived from an EMBL/GenBank/DDBJ whole genome shotgun (WGS) entry which is preliminary data.</text>
</comment>
<dbReference type="AlphaFoldDB" id="A0A0G0TLP9"/>
<feature type="transmembrane region" description="Helical" evidence="1">
    <location>
        <begin position="221"/>
        <end position="243"/>
    </location>
</feature>
<organism evidence="2 3">
    <name type="scientific">Candidatus Curtissbacteria bacterium GW2011_GWA1_40_9</name>
    <dbReference type="NCBI Taxonomy" id="1618408"/>
    <lineage>
        <taxon>Bacteria</taxon>
        <taxon>Candidatus Curtissiibacteriota</taxon>
    </lineage>
</organism>
<feature type="transmembrane region" description="Helical" evidence="1">
    <location>
        <begin position="250"/>
        <end position="279"/>
    </location>
</feature>
<protein>
    <recommendedName>
        <fullName evidence="4">Glycosyltransferase RgtA/B/C/D-like domain-containing protein</fullName>
    </recommendedName>
</protein>
<feature type="transmembrane region" description="Helical" evidence="1">
    <location>
        <begin position="32"/>
        <end position="49"/>
    </location>
</feature>
<evidence type="ECO:0000313" key="3">
    <source>
        <dbReference type="Proteomes" id="UP000034292"/>
    </source>
</evidence>
<feature type="transmembrane region" description="Helical" evidence="1">
    <location>
        <begin position="61"/>
        <end position="81"/>
    </location>
</feature>
<name>A0A0G0TLP9_9BACT</name>
<dbReference type="EMBL" id="LBZV01000006">
    <property type="protein sequence ID" value="KKR77948.1"/>
    <property type="molecule type" value="Genomic_DNA"/>
</dbReference>
<feature type="transmembrane region" description="Helical" evidence="1">
    <location>
        <begin position="299"/>
        <end position="319"/>
    </location>
</feature>
<feature type="transmembrane region" description="Helical" evidence="1">
    <location>
        <begin position="87"/>
        <end position="120"/>
    </location>
</feature>
<accession>A0A0G0TLP9</accession>
<evidence type="ECO:0008006" key="4">
    <source>
        <dbReference type="Google" id="ProtNLM"/>
    </source>
</evidence>
<dbReference type="STRING" id="1618408.UU23_C0006G0003"/>
<gene>
    <name evidence="2" type="ORF">UU23_C0006G0003</name>
</gene>
<evidence type="ECO:0000256" key="1">
    <source>
        <dbReference type="SAM" id="Phobius"/>
    </source>
</evidence>
<sequence>MFSRFIVDPDFGWHVAIGDYILKNGEILKKDIFSWTMGGYVWGNSYLLYEVFVSWFLEKFGFVMLVFLFAAIGAFGFSLLIRKLNLIVGFLVFVVAFLPVANLGVRPYVFSFLFFSLLLLALEHGTYKKPIFSIVFFLAFALWANVHRGFVFAILIFGTYLTLEFLSKKSVNRWALVSFVASILGSFVTPFPFKLWSSGVVDDFRTWENLAYIAEWLPTAFFYPVNILFAISGIVFVYMLVFGNKKINPVWFMVGAFSFAFAFVSVNLISFWVAIFVFLVSRHLELPFSVLRYFGRREWIFLGYISLICAFVIFINFVIGANRRWGLSSALISLKYPVSAIEYLNDNEIYGNMFNEYRWGGYLVWQGKGRRVFIDGRMAGWKRDGVSILGDYMKVSNGECDVMSKYDIEIVIVSPSFNIGCFEGFHEVWSDDVSRVLVR</sequence>
<feature type="transmembrane region" description="Helical" evidence="1">
    <location>
        <begin position="127"/>
        <end position="144"/>
    </location>
</feature>
<keyword evidence="1" id="KW-0812">Transmembrane</keyword>
<keyword evidence="1" id="KW-1133">Transmembrane helix</keyword>
<evidence type="ECO:0000313" key="2">
    <source>
        <dbReference type="EMBL" id="KKR77948.1"/>
    </source>
</evidence>
<proteinExistence type="predicted"/>
<keyword evidence="1" id="KW-0472">Membrane</keyword>
<dbReference type="Proteomes" id="UP000034292">
    <property type="component" value="Unassembled WGS sequence"/>
</dbReference>